<evidence type="ECO:0000256" key="1">
    <source>
        <dbReference type="SAM" id="MobiDB-lite"/>
    </source>
</evidence>
<dbReference type="WBParaSite" id="SMUV_0000660801-mRNA-1">
    <property type="protein sequence ID" value="SMUV_0000660801-mRNA-1"/>
    <property type="gene ID" value="SMUV_0000660801"/>
</dbReference>
<proteinExistence type="predicted"/>
<keyword evidence="2" id="KW-1185">Reference proteome</keyword>
<feature type="region of interest" description="Disordered" evidence="1">
    <location>
        <begin position="1"/>
        <end position="67"/>
    </location>
</feature>
<evidence type="ECO:0000313" key="3">
    <source>
        <dbReference type="WBParaSite" id="SMUV_0000660801-mRNA-1"/>
    </source>
</evidence>
<dbReference type="Proteomes" id="UP000046393">
    <property type="component" value="Unplaced"/>
</dbReference>
<organism evidence="2 3">
    <name type="scientific">Syphacia muris</name>
    <dbReference type="NCBI Taxonomy" id="451379"/>
    <lineage>
        <taxon>Eukaryota</taxon>
        <taxon>Metazoa</taxon>
        <taxon>Ecdysozoa</taxon>
        <taxon>Nematoda</taxon>
        <taxon>Chromadorea</taxon>
        <taxon>Rhabditida</taxon>
        <taxon>Spirurina</taxon>
        <taxon>Oxyuridomorpha</taxon>
        <taxon>Oxyuroidea</taxon>
        <taxon>Oxyuridae</taxon>
        <taxon>Syphacia</taxon>
    </lineage>
</organism>
<name>A0A0N5APM6_9BILA</name>
<feature type="compositionally biased region" description="Basic and acidic residues" evidence="1">
    <location>
        <begin position="1"/>
        <end position="45"/>
    </location>
</feature>
<sequence>MKKDFSRRLNQKVEKREKEKRQKERLRHLEIQREKCQKAARDDTTKLITDAPNSPQKLSVPRDSRHYGRNSIGSCISPVLPEKCLSADKLPLVDAASVSSGISKEEEGTRSRIMKWLKLSHSSPKKKELRRSSLYS</sequence>
<accession>A0A0N5APM6</accession>
<dbReference type="AlphaFoldDB" id="A0A0N5APM6"/>
<reference evidence="3" key="1">
    <citation type="submission" date="2017-02" db="UniProtKB">
        <authorList>
            <consortium name="WormBaseParasite"/>
        </authorList>
    </citation>
    <scope>IDENTIFICATION</scope>
</reference>
<evidence type="ECO:0000313" key="2">
    <source>
        <dbReference type="Proteomes" id="UP000046393"/>
    </source>
</evidence>
<protein>
    <submittedName>
        <fullName evidence="3">INCENP_ARK-bind domain-containing protein</fullName>
    </submittedName>
</protein>